<evidence type="ECO:0000256" key="5">
    <source>
        <dbReference type="ARBA" id="ARBA00023125"/>
    </source>
</evidence>
<dbReference type="GO" id="GO:0000976">
    <property type="term" value="F:transcription cis-regulatory region binding"/>
    <property type="evidence" value="ECO:0007669"/>
    <property type="project" value="TreeGrafter"/>
</dbReference>
<evidence type="ECO:0000313" key="9">
    <source>
        <dbReference type="EMBL" id="SDD90275.1"/>
    </source>
</evidence>
<dbReference type="PANTHER" id="PTHR34701">
    <property type="entry name" value="TRANSCRIPTIONAL REGULATOR MRAZ"/>
    <property type="match status" value="1"/>
</dbReference>
<dbReference type="CDD" id="cd16321">
    <property type="entry name" value="MraZ_C"/>
    <property type="match status" value="1"/>
</dbReference>
<protein>
    <recommendedName>
        <fullName evidence="1 7">Transcriptional regulator MraZ</fullName>
    </recommendedName>
</protein>
<dbReference type="InterPro" id="IPR007159">
    <property type="entry name" value="SpoVT-AbrB_dom"/>
</dbReference>
<evidence type="ECO:0000256" key="1">
    <source>
        <dbReference type="ARBA" id="ARBA00013860"/>
    </source>
</evidence>
<keyword evidence="10" id="KW-1185">Reference proteome</keyword>
<keyword evidence="5 7" id="KW-0238">DNA-binding</keyword>
<evidence type="ECO:0000256" key="4">
    <source>
        <dbReference type="ARBA" id="ARBA00023015"/>
    </source>
</evidence>
<comment type="subunit">
    <text evidence="7">Forms oligomers.</text>
</comment>
<dbReference type="PROSITE" id="PS51740">
    <property type="entry name" value="SPOVT_ABRB"/>
    <property type="match status" value="2"/>
</dbReference>
<keyword evidence="4 7" id="KW-0805">Transcription regulation</keyword>
<organism evidence="9 10">
    <name type="scientific">Desulfuromonas thiophila</name>
    <dbReference type="NCBI Taxonomy" id="57664"/>
    <lineage>
        <taxon>Bacteria</taxon>
        <taxon>Pseudomonadati</taxon>
        <taxon>Thermodesulfobacteriota</taxon>
        <taxon>Desulfuromonadia</taxon>
        <taxon>Desulfuromonadales</taxon>
        <taxon>Desulfuromonadaceae</taxon>
        <taxon>Desulfuromonas</taxon>
    </lineage>
</organism>
<dbReference type="STRING" id="57664.SAMN05661003_10268"/>
<dbReference type="InterPro" id="IPR003444">
    <property type="entry name" value="MraZ"/>
</dbReference>
<feature type="domain" description="SpoVT-AbrB" evidence="8">
    <location>
        <begin position="6"/>
        <end position="52"/>
    </location>
</feature>
<dbReference type="HAMAP" id="MF_01008">
    <property type="entry name" value="MraZ"/>
    <property type="match status" value="1"/>
</dbReference>
<dbReference type="PANTHER" id="PTHR34701:SF1">
    <property type="entry name" value="TRANSCRIPTIONAL REGULATOR MRAZ"/>
    <property type="match status" value="1"/>
</dbReference>
<dbReference type="Proteomes" id="UP000243205">
    <property type="component" value="Unassembled WGS sequence"/>
</dbReference>
<comment type="subcellular location">
    <subcellularLocation>
        <location evidence="7">Cytoplasm</location>
        <location evidence="7">Nucleoid</location>
    </subcellularLocation>
</comment>
<keyword evidence="2 7" id="KW-0963">Cytoplasm</keyword>
<sequence length="147" mass="16129">MGFSGEYFNSIDAKGRLSIPARLRSLLQDEFGDDQLVVTRAREALVAYPVSRWSEICAAVDAMPNGPQRDLIYRNRISPAIEAGFDSQGRIALTPSLRQIAGFEKDVVIVGVGEKIELWSHTRFIAQMQASEEQLAGLSSELGALGF</sequence>
<reference evidence="10" key="1">
    <citation type="submission" date="2016-10" db="EMBL/GenBank/DDBJ databases">
        <authorList>
            <person name="Varghese N."/>
            <person name="Submissions S."/>
        </authorList>
    </citation>
    <scope>NUCLEOTIDE SEQUENCE [LARGE SCALE GENOMIC DNA]</scope>
    <source>
        <strain evidence="10">DSM 8987</strain>
    </source>
</reference>
<dbReference type="EMBL" id="FNAQ01000002">
    <property type="protein sequence ID" value="SDD90275.1"/>
    <property type="molecule type" value="Genomic_DNA"/>
</dbReference>
<dbReference type="GO" id="GO:0005737">
    <property type="term" value="C:cytoplasm"/>
    <property type="evidence" value="ECO:0007669"/>
    <property type="project" value="UniProtKB-UniRule"/>
</dbReference>
<dbReference type="InterPro" id="IPR035644">
    <property type="entry name" value="MraZ_C"/>
</dbReference>
<dbReference type="SUPFAM" id="SSF89447">
    <property type="entry name" value="AbrB/MazE/MraZ-like"/>
    <property type="match status" value="1"/>
</dbReference>
<keyword evidence="6 7" id="KW-0804">Transcription</keyword>
<evidence type="ECO:0000259" key="8">
    <source>
        <dbReference type="PROSITE" id="PS51740"/>
    </source>
</evidence>
<dbReference type="GO" id="GO:2000143">
    <property type="term" value="P:negative regulation of DNA-templated transcription initiation"/>
    <property type="evidence" value="ECO:0007669"/>
    <property type="project" value="TreeGrafter"/>
</dbReference>
<dbReference type="InterPro" id="IPR035642">
    <property type="entry name" value="MraZ_N"/>
</dbReference>
<dbReference type="AlphaFoldDB" id="A0A1G6YKW5"/>
<proteinExistence type="inferred from homology"/>
<gene>
    <name evidence="7" type="primary">mraZ</name>
    <name evidence="9" type="ORF">SAMN05661003_10268</name>
</gene>
<dbReference type="CDD" id="cd16320">
    <property type="entry name" value="MraZ_N"/>
    <property type="match status" value="1"/>
</dbReference>
<dbReference type="InterPro" id="IPR038619">
    <property type="entry name" value="MraZ_sf"/>
</dbReference>
<evidence type="ECO:0000256" key="2">
    <source>
        <dbReference type="ARBA" id="ARBA00022490"/>
    </source>
</evidence>
<dbReference type="Gene3D" id="3.40.1550.20">
    <property type="entry name" value="Transcriptional regulator MraZ domain"/>
    <property type="match status" value="1"/>
</dbReference>
<evidence type="ECO:0000256" key="6">
    <source>
        <dbReference type="ARBA" id="ARBA00023163"/>
    </source>
</evidence>
<dbReference type="RefSeq" id="WP_171906283.1">
    <property type="nucleotide sequence ID" value="NZ_FNAQ01000002.1"/>
</dbReference>
<feature type="domain" description="SpoVT-AbrB" evidence="8">
    <location>
        <begin position="80"/>
        <end position="123"/>
    </location>
</feature>
<comment type="similarity">
    <text evidence="7">Belongs to the MraZ family.</text>
</comment>
<evidence type="ECO:0000256" key="3">
    <source>
        <dbReference type="ARBA" id="ARBA00022737"/>
    </source>
</evidence>
<name>A0A1G6YKW5_9BACT</name>
<evidence type="ECO:0000313" key="10">
    <source>
        <dbReference type="Proteomes" id="UP000243205"/>
    </source>
</evidence>
<dbReference type="InterPro" id="IPR037914">
    <property type="entry name" value="SpoVT-AbrB_sf"/>
</dbReference>
<dbReference type="InterPro" id="IPR020603">
    <property type="entry name" value="MraZ_dom"/>
</dbReference>
<evidence type="ECO:0000256" key="7">
    <source>
        <dbReference type="HAMAP-Rule" id="MF_01008"/>
    </source>
</evidence>
<keyword evidence="3" id="KW-0677">Repeat</keyword>
<dbReference type="GO" id="GO:0003700">
    <property type="term" value="F:DNA-binding transcription factor activity"/>
    <property type="evidence" value="ECO:0007669"/>
    <property type="project" value="UniProtKB-UniRule"/>
</dbReference>
<accession>A0A1G6YKW5</accession>
<dbReference type="GO" id="GO:0009295">
    <property type="term" value="C:nucleoid"/>
    <property type="evidence" value="ECO:0007669"/>
    <property type="project" value="UniProtKB-SubCell"/>
</dbReference>
<dbReference type="Pfam" id="PF02381">
    <property type="entry name" value="MraZ"/>
    <property type="match status" value="2"/>
</dbReference>